<proteinExistence type="predicted"/>
<organism evidence="4 5">
    <name type="scientific">Tulasnella calospora MUT 4182</name>
    <dbReference type="NCBI Taxonomy" id="1051891"/>
    <lineage>
        <taxon>Eukaryota</taxon>
        <taxon>Fungi</taxon>
        <taxon>Dikarya</taxon>
        <taxon>Basidiomycota</taxon>
        <taxon>Agaricomycotina</taxon>
        <taxon>Agaricomycetes</taxon>
        <taxon>Cantharellales</taxon>
        <taxon>Tulasnellaceae</taxon>
        <taxon>Tulasnella</taxon>
    </lineage>
</organism>
<keyword evidence="1" id="KW-0547">Nucleotide-binding</keyword>
<protein>
    <recommendedName>
        <fullName evidence="3">Mitochondrial chaperone BCS1-like ATPase lid domain-containing protein</fullName>
    </recommendedName>
</protein>
<dbReference type="STRING" id="1051891.A0A0C3KJJ4"/>
<evidence type="ECO:0000256" key="1">
    <source>
        <dbReference type="ARBA" id="ARBA00022741"/>
    </source>
</evidence>
<dbReference type="Gene3D" id="3.40.50.300">
    <property type="entry name" value="P-loop containing nucleotide triphosphate hydrolases"/>
    <property type="match status" value="1"/>
</dbReference>
<dbReference type="InterPro" id="IPR027417">
    <property type="entry name" value="P-loop_NTPase"/>
</dbReference>
<dbReference type="AlphaFoldDB" id="A0A0C3KJJ4"/>
<name>A0A0C3KJJ4_9AGAM</name>
<evidence type="ECO:0000313" key="4">
    <source>
        <dbReference type="EMBL" id="KIO21653.1"/>
    </source>
</evidence>
<keyword evidence="5" id="KW-1185">Reference proteome</keyword>
<dbReference type="Proteomes" id="UP000054248">
    <property type="component" value="Unassembled WGS sequence"/>
</dbReference>
<evidence type="ECO:0000256" key="2">
    <source>
        <dbReference type="ARBA" id="ARBA00022840"/>
    </source>
</evidence>
<dbReference type="HOGENOM" id="CLU_2348220_0_0_1"/>
<reference evidence="5" key="2">
    <citation type="submission" date="2015-01" db="EMBL/GenBank/DDBJ databases">
        <title>Evolutionary Origins and Diversification of the Mycorrhizal Mutualists.</title>
        <authorList>
            <consortium name="DOE Joint Genome Institute"/>
            <consortium name="Mycorrhizal Genomics Consortium"/>
            <person name="Kohler A."/>
            <person name="Kuo A."/>
            <person name="Nagy L.G."/>
            <person name="Floudas D."/>
            <person name="Copeland A."/>
            <person name="Barry K.W."/>
            <person name="Cichocki N."/>
            <person name="Veneault-Fourrey C."/>
            <person name="LaButti K."/>
            <person name="Lindquist E.A."/>
            <person name="Lipzen A."/>
            <person name="Lundell T."/>
            <person name="Morin E."/>
            <person name="Murat C."/>
            <person name="Riley R."/>
            <person name="Ohm R."/>
            <person name="Sun H."/>
            <person name="Tunlid A."/>
            <person name="Henrissat B."/>
            <person name="Grigoriev I.V."/>
            <person name="Hibbett D.S."/>
            <person name="Martin F."/>
        </authorList>
    </citation>
    <scope>NUCLEOTIDE SEQUENCE [LARGE SCALE GENOMIC DNA]</scope>
    <source>
        <strain evidence="5">MUT 4182</strain>
    </source>
</reference>
<dbReference type="OrthoDB" id="10251412at2759"/>
<dbReference type="GO" id="GO:0005524">
    <property type="term" value="F:ATP binding"/>
    <property type="evidence" value="ECO:0007669"/>
    <property type="project" value="UniProtKB-KW"/>
</dbReference>
<feature type="domain" description="Mitochondrial chaperone BCS1-like ATPase lid" evidence="3">
    <location>
        <begin position="31"/>
        <end position="84"/>
    </location>
</feature>
<sequence>MTTNHLDRLDPALIRPGRIDVAELIDDASPSQTRKLFLRFYEGERDEAELERAANEIAQLVEENAGRGRRISMAALQGHFIRHPIDTVVQSKGELFP</sequence>
<accession>A0A0C3KJJ4</accession>
<dbReference type="SUPFAM" id="SSF52540">
    <property type="entry name" value="P-loop containing nucleoside triphosphate hydrolases"/>
    <property type="match status" value="1"/>
</dbReference>
<dbReference type="EMBL" id="KN823132">
    <property type="protein sequence ID" value="KIO21653.1"/>
    <property type="molecule type" value="Genomic_DNA"/>
</dbReference>
<evidence type="ECO:0000313" key="5">
    <source>
        <dbReference type="Proteomes" id="UP000054248"/>
    </source>
</evidence>
<dbReference type="InterPro" id="IPR057495">
    <property type="entry name" value="AAA_lid_BCS1"/>
</dbReference>
<reference evidence="4 5" key="1">
    <citation type="submission" date="2014-04" db="EMBL/GenBank/DDBJ databases">
        <authorList>
            <consortium name="DOE Joint Genome Institute"/>
            <person name="Kuo A."/>
            <person name="Girlanda M."/>
            <person name="Perotto S."/>
            <person name="Kohler A."/>
            <person name="Nagy L.G."/>
            <person name="Floudas D."/>
            <person name="Copeland A."/>
            <person name="Barry K.W."/>
            <person name="Cichocki N."/>
            <person name="Veneault-Fourrey C."/>
            <person name="LaButti K."/>
            <person name="Lindquist E.A."/>
            <person name="Lipzen A."/>
            <person name="Lundell T."/>
            <person name="Morin E."/>
            <person name="Murat C."/>
            <person name="Sun H."/>
            <person name="Tunlid A."/>
            <person name="Henrissat B."/>
            <person name="Grigoriev I.V."/>
            <person name="Hibbett D.S."/>
            <person name="Martin F."/>
            <person name="Nordberg H.P."/>
            <person name="Cantor M.N."/>
            <person name="Hua S.X."/>
        </authorList>
    </citation>
    <scope>NUCLEOTIDE SEQUENCE [LARGE SCALE GENOMIC DNA]</scope>
    <source>
        <strain evidence="4 5">MUT 4182</strain>
    </source>
</reference>
<gene>
    <name evidence="4" type="ORF">M407DRAFT_125096</name>
</gene>
<evidence type="ECO:0000259" key="3">
    <source>
        <dbReference type="Pfam" id="PF25426"/>
    </source>
</evidence>
<keyword evidence="2" id="KW-0067">ATP-binding</keyword>
<dbReference type="Pfam" id="PF25426">
    <property type="entry name" value="AAA_lid_BCS1"/>
    <property type="match status" value="1"/>
</dbReference>